<reference evidence="1 2" key="1">
    <citation type="submission" date="2019-03" db="EMBL/GenBank/DDBJ databases">
        <title>Genomic Encyclopedia of Archaeal and Bacterial Type Strains, Phase II (KMG-II): from individual species to whole genera.</title>
        <authorList>
            <person name="Goeker M."/>
        </authorList>
    </citation>
    <scope>NUCLEOTIDE SEQUENCE [LARGE SCALE GENOMIC DNA]</scope>
    <source>
        <strain evidence="1 2">DSM 19035</strain>
    </source>
</reference>
<dbReference type="Proteomes" id="UP000295620">
    <property type="component" value="Unassembled WGS sequence"/>
</dbReference>
<evidence type="ECO:0000313" key="2">
    <source>
        <dbReference type="Proteomes" id="UP000295620"/>
    </source>
</evidence>
<name>A0A4R6SS60_9SPHI</name>
<sequence length="35" mass="4107">MNSFEQLTLIIGILAVLFEAVKHIKEKLKDWMHPL</sequence>
<proteinExistence type="predicted"/>
<evidence type="ECO:0000313" key="1">
    <source>
        <dbReference type="EMBL" id="TDQ07368.1"/>
    </source>
</evidence>
<protein>
    <submittedName>
        <fullName evidence="1">Uncharacterized protein</fullName>
    </submittedName>
</protein>
<dbReference type="EMBL" id="SNYC01000006">
    <property type="protein sequence ID" value="TDQ07368.1"/>
    <property type="molecule type" value="Genomic_DNA"/>
</dbReference>
<dbReference type="AlphaFoldDB" id="A0A4R6SS60"/>
<gene>
    <name evidence="1" type="ORF">ATK78_3489</name>
</gene>
<accession>A0A4R6SS60</accession>
<keyword evidence="2" id="KW-1185">Reference proteome</keyword>
<organism evidence="1 2">
    <name type="scientific">Pedobacter metabolipauper</name>
    <dbReference type="NCBI Taxonomy" id="425513"/>
    <lineage>
        <taxon>Bacteria</taxon>
        <taxon>Pseudomonadati</taxon>
        <taxon>Bacteroidota</taxon>
        <taxon>Sphingobacteriia</taxon>
        <taxon>Sphingobacteriales</taxon>
        <taxon>Sphingobacteriaceae</taxon>
        <taxon>Pedobacter</taxon>
    </lineage>
</organism>
<comment type="caution">
    <text evidence="1">The sequence shown here is derived from an EMBL/GenBank/DDBJ whole genome shotgun (WGS) entry which is preliminary data.</text>
</comment>